<dbReference type="InterPro" id="IPR000734">
    <property type="entry name" value="TAG_lipase"/>
</dbReference>
<gene>
    <name evidence="8" type="ORF">O3G_MSEX004065</name>
</gene>
<evidence type="ECO:0000259" key="7">
    <source>
        <dbReference type="Pfam" id="PF00151"/>
    </source>
</evidence>
<evidence type="ECO:0000256" key="3">
    <source>
        <dbReference type="ARBA" id="ARBA00022525"/>
    </source>
</evidence>
<evidence type="ECO:0000256" key="2">
    <source>
        <dbReference type="ARBA" id="ARBA00010701"/>
    </source>
</evidence>
<evidence type="ECO:0000256" key="4">
    <source>
        <dbReference type="RuleBase" id="RU004262"/>
    </source>
</evidence>
<dbReference type="SUPFAM" id="SSF53474">
    <property type="entry name" value="alpha/beta-Hydrolases"/>
    <property type="match status" value="1"/>
</dbReference>
<dbReference type="PRINTS" id="PR00821">
    <property type="entry name" value="TAGLIPASE"/>
</dbReference>
<comment type="similarity">
    <text evidence="2 4">Belongs to the AB hydrolase superfamily. Lipase family.</text>
</comment>
<dbReference type="GO" id="GO:0005615">
    <property type="term" value="C:extracellular space"/>
    <property type="evidence" value="ECO:0007669"/>
    <property type="project" value="TreeGrafter"/>
</dbReference>
<dbReference type="OrthoDB" id="7407350at2759"/>
<proteinExistence type="evidence at transcript level"/>
<dbReference type="EMBL" id="ON929107">
    <property type="protein sequence ID" value="UXP71889.1"/>
    <property type="molecule type" value="mRNA"/>
</dbReference>
<comment type="subcellular location">
    <subcellularLocation>
        <location evidence="1">Secreted</location>
    </subcellularLocation>
</comment>
<dbReference type="EMBL" id="JH668324">
    <property type="protein sequence ID" value="KAG6445655.1"/>
    <property type="molecule type" value="Genomic_DNA"/>
</dbReference>
<feature type="compositionally biased region" description="Polar residues" evidence="5">
    <location>
        <begin position="301"/>
        <end position="319"/>
    </location>
</feature>
<feature type="domain" description="Lipase" evidence="7">
    <location>
        <begin position="45"/>
        <end position="310"/>
    </location>
</feature>
<dbReference type="InterPro" id="IPR013818">
    <property type="entry name" value="Lipase"/>
</dbReference>
<evidence type="ECO:0000313" key="10">
    <source>
        <dbReference type="Proteomes" id="UP000791440"/>
    </source>
</evidence>
<accession>A0A922CG77</accession>
<reference evidence="8" key="1">
    <citation type="journal article" date="2016" name="Insect Biochem. Mol. Biol.">
        <title>Multifaceted biological insights from a draft genome sequence of the tobacco hornworm moth, Manduca sexta.</title>
        <authorList>
            <person name="Kanost M.R."/>
            <person name="Arrese E.L."/>
            <person name="Cao X."/>
            <person name="Chen Y.R."/>
            <person name="Chellapilla S."/>
            <person name="Goldsmith M.R."/>
            <person name="Grosse-Wilde E."/>
            <person name="Heckel D.G."/>
            <person name="Herndon N."/>
            <person name="Jiang H."/>
            <person name="Papanicolaou A."/>
            <person name="Qu J."/>
            <person name="Soulages J.L."/>
            <person name="Vogel H."/>
            <person name="Walters J."/>
            <person name="Waterhouse R.M."/>
            <person name="Ahn S.J."/>
            <person name="Almeida F.C."/>
            <person name="An C."/>
            <person name="Aqrawi P."/>
            <person name="Bretschneider A."/>
            <person name="Bryant W.B."/>
            <person name="Bucks S."/>
            <person name="Chao H."/>
            <person name="Chevignon G."/>
            <person name="Christen J.M."/>
            <person name="Clarke D.F."/>
            <person name="Dittmer N.T."/>
            <person name="Ferguson L.C.F."/>
            <person name="Garavelou S."/>
            <person name="Gordon K.H.J."/>
            <person name="Gunaratna R.T."/>
            <person name="Han Y."/>
            <person name="Hauser F."/>
            <person name="He Y."/>
            <person name="Heidel-Fischer H."/>
            <person name="Hirsh A."/>
            <person name="Hu Y."/>
            <person name="Jiang H."/>
            <person name="Kalra D."/>
            <person name="Klinner C."/>
            <person name="Konig C."/>
            <person name="Kovar C."/>
            <person name="Kroll A.R."/>
            <person name="Kuwar S.S."/>
            <person name="Lee S.L."/>
            <person name="Lehman R."/>
            <person name="Li K."/>
            <person name="Li Z."/>
            <person name="Liang H."/>
            <person name="Lovelace S."/>
            <person name="Lu Z."/>
            <person name="Mansfield J.H."/>
            <person name="McCulloch K.J."/>
            <person name="Mathew T."/>
            <person name="Morton B."/>
            <person name="Muzny D.M."/>
            <person name="Neunemann D."/>
            <person name="Ongeri F."/>
            <person name="Pauchet Y."/>
            <person name="Pu L.L."/>
            <person name="Pyrousis I."/>
            <person name="Rao X.J."/>
            <person name="Redding A."/>
            <person name="Roesel C."/>
            <person name="Sanchez-Gracia A."/>
            <person name="Schaack S."/>
            <person name="Shukla A."/>
            <person name="Tetreau G."/>
            <person name="Wang Y."/>
            <person name="Xiong G.H."/>
            <person name="Traut W."/>
            <person name="Walsh T.K."/>
            <person name="Worley K.C."/>
            <person name="Wu D."/>
            <person name="Wu W."/>
            <person name="Wu Y.Q."/>
            <person name="Zhang X."/>
            <person name="Zou Z."/>
            <person name="Zucker H."/>
            <person name="Briscoe A.D."/>
            <person name="Burmester T."/>
            <person name="Clem R.J."/>
            <person name="Feyereisen R."/>
            <person name="Grimmelikhuijzen C.J.P."/>
            <person name="Hamodrakas S.J."/>
            <person name="Hansson B.S."/>
            <person name="Huguet E."/>
            <person name="Jermiin L.S."/>
            <person name="Lan Q."/>
            <person name="Lehman H.K."/>
            <person name="Lorenzen M."/>
            <person name="Merzendorfer H."/>
            <person name="Michalopoulos I."/>
            <person name="Morton D.B."/>
            <person name="Muthukrishnan S."/>
            <person name="Oakeshott J.G."/>
            <person name="Palmer W."/>
            <person name="Park Y."/>
            <person name="Passarelli A.L."/>
            <person name="Rozas J."/>
            <person name="Schwartz L.M."/>
            <person name="Smith W."/>
            <person name="Southgate A."/>
            <person name="Vilcinskas A."/>
            <person name="Vogt R."/>
            <person name="Wang P."/>
            <person name="Werren J."/>
            <person name="Yu X.Q."/>
            <person name="Zhou J.J."/>
            <person name="Brown S.J."/>
            <person name="Scherer S.E."/>
            <person name="Richards S."/>
            <person name="Blissard G.W."/>
        </authorList>
    </citation>
    <scope>NUCLEOTIDE SEQUENCE</scope>
</reference>
<dbReference type="GO" id="GO:0016298">
    <property type="term" value="F:lipase activity"/>
    <property type="evidence" value="ECO:0007669"/>
    <property type="project" value="InterPro"/>
</dbReference>
<organism evidence="8 10">
    <name type="scientific">Manduca sexta</name>
    <name type="common">Tobacco hawkmoth</name>
    <name type="synonym">Tobacco hornworm</name>
    <dbReference type="NCBI Taxonomy" id="7130"/>
    <lineage>
        <taxon>Eukaryota</taxon>
        <taxon>Metazoa</taxon>
        <taxon>Ecdysozoa</taxon>
        <taxon>Arthropoda</taxon>
        <taxon>Hexapoda</taxon>
        <taxon>Insecta</taxon>
        <taxon>Pterygota</taxon>
        <taxon>Neoptera</taxon>
        <taxon>Endopterygota</taxon>
        <taxon>Lepidoptera</taxon>
        <taxon>Glossata</taxon>
        <taxon>Ditrysia</taxon>
        <taxon>Bombycoidea</taxon>
        <taxon>Sphingidae</taxon>
        <taxon>Sphinginae</taxon>
        <taxon>Sphingini</taxon>
        <taxon>Manduca</taxon>
    </lineage>
</organism>
<dbReference type="Gene3D" id="3.40.50.1820">
    <property type="entry name" value="alpha/beta hydrolase"/>
    <property type="match status" value="1"/>
</dbReference>
<evidence type="ECO:0000256" key="1">
    <source>
        <dbReference type="ARBA" id="ARBA00004613"/>
    </source>
</evidence>
<dbReference type="GO" id="GO:0016042">
    <property type="term" value="P:lipid catabolic process"/>
    <property type="evidence" value="ECO:0007669"/>
    <property type="project" value="TreeGrafter"/>
</dbReference>
<dbReference type="PANTHER" id="PTHR11610">
    <property type="entry name" value="LIPASE"/>
    <property type="match status" value="1"/>
</dbReference>
<sequence length="319" mass="35444">MWVFLWILIFLCGSLQLSESVNFRCYRGSLNNYEIADMNNPQVFIKSGCINTGLRTYIYVFGFKTTPDDDTTQAILQAYIEKGYCNLLLLDWSKENYSSNMTIVDDAFFYSLAAGNSVVIGREMGNSLIILFNNGLNLLNAVLLGWSLGCPLLGEAGRYVMSQGIQIFQIKCLDPAKPGYGKPVPVMKPLDKKSAKIVFIIHTDVYYFGLNESHGTCDVYINQRPFIDGNNLQPGCPDRSINRACSHKRSIFCYLNAMQQPSTLIASAAANYWDWVAADGVSTNIVDIGNDDETDAEGNYYMTTNPSEPFGQSTAGLSE</sequence>
<keyword evidence="10" id="KW-1185">Reference proteome</keyword>
<feature type="chain" id="PRO_5038324589" evidence="6">
    <location>
        <begin position="21"/>
        <end position="319"/>
    </location>
</feature>
<name>A0A922CG77_MANSE</name>
<feature type="signal peptide" evidence="6">
    <location>
        <begin position="1"/>
        <end position="20"/>
    </location>
</feature>
<dbReference type="AlphaFoldDB" id="A0A922CG77"/>
<dbReference type="GO" id="GO:0017171">
    <property type="term" value="F:serine hydrolase activity"/>
    <property type="evidence" value="ECO:0007669"/>
    <property type="project" value="TreeGrafter"/>
</dbReference>
<evidence type="ECO:0000256" key="6">
    <source>
        <dbReference type="SAM" id="SignalP"/>
    </source>
</evidence>
<dbReference type="PANTHER" id="PTHR11610:SF37">
    <property type="entry name" value="GH01208P"/>
    <property type="match status" value="1"/>
</dbReference>
<dbReference type="Proteomes" id="UP000791440">
    <property type="component" value="Unassembled WGS sequence"/>
</dbReference>
<evidence type="ECO:0000256" key="5">
    <source>
        <dbReference type="SAM" id="MobiDB-lite"/>
    </source>
</evidence>
<dbReference type="InterPro" id="IPR029058">
    <property type="entry name" value="AB_hydrolase_fold"/>
</dbReference>
<evidence type="ECO:0000313" key="9">
    <source>
        <dbReference type="EMBL" id="UXP71889.1"/>
    </source>
</evidence>
<feature type="region of interest" description="Disordered" evidence="5">
    <location>
        <begin position="296"/>
        <end position="319"/>
    </location>
</feature>
<reference evidence="9" key="3">
    <citation type="journal article" date="2022" name="Insect Sci.">
        <title>Genome-wide identification, classification, and expression profiling of serine esterases and other esterase-related proteins in the tobacco hornworm, Manduca sexta.</title>
        <authorList>
            <person name="Miao Z."/>
            <person name="Xiong C."/>
            <person name="Cao X."/>
            <person name="Shan T."/>
            <person name="Jin Q."/>
            <person name="Jiang H."/>
        </authorList>
    </citation>
    <scope>NUCLEOTIDE SEQUENCE</scope>
    <source>
        <strain evidence="9">NL15</strain>
    </source>
</reference>
<evidence type="ECO:0000313" key="8">
    <source>
        <dbReference type="EMBL" id="KAG6445655.1"/>
    </source>
</evidence>
<keyword evidence="3" id="KW-0964">Secreted</keyword>
<protein>
    <submittedName>
        <fullName evidence="9">Esterase</fullName>
    </submittedName>
</protein>
<reference evidence="8" key="2">
    <citation type="submission" date="2020-12" db="EMBL/GenBank/DDBJ databases">
        <authorList>
            <person name="Kanost M."/>
        </authorList>
    </citation>
    <scope>NUCLEOTIDE SEQUENCE</scope>
</reference>
<keyword evidence="6" id="KW-0732">Signal</keyword>
<dbReference type="Pfam" id="PF00151">
    <property type="entry name" value="Lipase"/>
    <property type="match status" value="1"/>
</dbReference>